<evidence type="ECO:0000256" key="2">
    <source>
        <dbReference type="ARBA" id="ARBA00022741"/>
    </source>
</evidence>
<dbReference type="SMART" id="SM00184">
    <property type="entry name" value="RING"/>
    <property type="match status" value="1"/>
</dbReference>
<dbReference type="Gene3D" id="3.30.40.10">
    <property type="entry name" value="Zinc/RING finger domain, C3HC4 (zinc finger)"/>
    <property type="match status" value="1"/>
</dbReference>
<keyword evidence="5" id="KW-0067">ATP-binding</keyword>
<keyword evidence="4 9" id="KW-0347">Helicase</keyword>
<dbReference type="PROSITE" id="PS51194">
    <property type="entry name" value="HELICASE_CTER"/>
    <property type="match status" value="1"/>
</dbReference>
<keyword evidence="6" id="KW-0479">Metal-binding</keyword>
<name>A0ABR2VMB3_9FUNG</name>
<dbReference type="PANTHER" id="PTHR45626">
    <property type="entry name" value="TRANSCRIPTION TERMINATION FACTOR 2-RELATED"/>
    <property type="match status" value="1"/>
</dbReference>
<proteinExistence type="inferred from homology"/>
<evidence type="ECO:0000313" key="10">
    <source>
        <dbReference type="Proteomes" id="UP001479436"/>
    </source>
</evidence>
<dbReference type="Pfam" id="PF13920">
    <property type="entry name" value="zf-C3HC4_3"/>
    <property type="match status" value="1"/>
</dbReference>
<dbReference type="InterPro" id="IPR050628">
    <property type="entry name" value="SNF2_RAD54_helicase_TF"/>
</dbReference>
<dbReference type="SUPFAM" id="SSF57850">
    <property type="entry name" value="RING/U-box"/>
    <property type="match status" value="1"/>
</dbReference>
<evidence type="ECO:0000256" key="4">
    <source>
        <dbReference type="ARBA" id="ARBA00022806"/>
    </source>
</evidence>
<feature type="domain" description="RING-type" evidence="7">
    <location>
        <begin position="19"/>
        <end position="63"/>
    </location>
</feature>
<keyword evidence="6" id="KW-0863">Zinc-finger</keyword>
<evidence type="ECO:0000256" key="3">
    <source>
        <dbReference type="ARBA" id="ARBA00022801"/>
    </source>
</evidence>
<dbReference type="InterPro" id="IPR049730">
    <property type="entry name" value="SNF2/RAD54-like_C"/>
</dbReference>
<dbReference type="PROSITE" id="PS50089">
    <property type="entry name" value="ZF_RING_2"/>
    <property type="match status" value="1"/>
</dbReference>
<organism evidence="9 10">
    <name type="scientific">Basidiobolus ranarum</name>
    <dbReference type="NCBI Taxonomy" id="34480"/>
    <lineage>
        <taxon>Eukaryota</taxon>
        <taxon>Fungi</taxon>
        <taxon>Fungi incertae sedis</taxon>
        <taxon>Zoopagomycota</taxon>
        <taxon>Entomophthoromycotina</taxon>
        <taxon>Basidiobolomycetes</taxon>
        <taxon>Basidiobolales</taxon>
        <taxon>Basidiobolaceae</taxon>
        <taxon>Basidiobolus</taxon>
    </lineage>
</organism>
<keyword evidence="10" id="KW-1185">Reference proteome</keyword>
<dbReference type="GO" id="GO:0004386">
    <property type="term" value="F:helicase activity"/>
    <property type="evidence" value="ECO:0007669"/>
    <property type="project" value="UniProtKB-KW"/>
</dbReference>
<dbReference type="CDD" id="cd18793">
    <property type="entry name" value="SF2_C_SNF"/>
    <property type="match status" value="1"/>
</dbReference>
<dbReference type="Pfam" id="PF00271">
    <property type="entry name" value="Helicase_C"/>
    <property type="match status" value="1"/>
</dbReference>
<dbReference type="Proteomes" id="UP001479436">
    <property type="component" value="Unassembled WGS sequence"/>
</dbReference>
<keyword evidence="3" id="KW-0378">Hydrolase</keyword>
<dbReference type="InterPro" id="IPR001841">
    <property type="entry name" value="Znf_RING"/>
</dbReference>
<evidence type="ECO:0000313" key="9">
    <source>
        <dbReference type="EMBL" id="KAK9679977.1"/>
    </source>
</evidence>
<dbReference type="Gene3D" id="3.40.50.300">
    <property type="entry name" value="P-loop containing nucleotide triphosphate hydrolases"/>
    <property type="match status" value="1"/>
</dbReference>
<dbReference type="InterPro" id="IPR027417">
    <property type="entry name" value="P-loop_NTPase"/>
</dbReference>
<keyword evidence="6" id="KW-0862">Zinc</keyword>
<comment type="similarity">
    <text evidence="1">Belongs to the SNF2/RAD54 helicase family.</text>
</comment>
<evidence type="ECO:0000256" key="1">
    <source>
        <dbReference type="ARBA" id="ARBA00007025"/>
    </source>
</evidence>
<comment type="caution">
    <text evidence="9">The sequence shown here is derived from an EMBL/GenBank/DDBJ whole genome shotgun (WGS) entry which is preliminary data.</text>
</comment>
<evidence type="ECO:0000256" key="5">
    <source>
        <dbReference type="ARBA" id="ARBA00022840"/>
    </source>
</evidence>
<dbReference type="InterPro" id="IPR013083">
    <property type="entry name" value="Znf_RING/FYVE/PHD"/>
</dbReference>
<dbReference type="SUPFAM" id="SSF52540">
    <property type="entry name" value="P-loop containing nucleoside triphosphate hydrolases"/>
    <property type="match status" value="1"/>
</dbReference>
<dbReference type="PANTHER" id="PTHR45626:SF22">
    <property type="entry name" value="DNA REPAIR PROTEIN RAD5"/>
    <property type="match status" value="1"/>
</dbReference>
<evidence type="ECO:0000259" key="8">
    <source>
        <dbReference type="PROSITE" id="PS51194"/>
    </source>
</evidence>
<feature type="domain" description="Helicase C-terminal" evidence="8">
    <location>
        <begin position="106"/>
        <end position="268"/>
    </location>
</feature>
<dbReference type="SMART" id="SM00490">
    <property type="entry name" value="HELICc"/>
    <property type="match status" value="1"/>
</dbReference>
<evidence type="ECO:0000256" key="6">
    <source>
        <dbReference type="PROSITE-ProRule" id="PRU00175"/>
    </source>
</evidence>
<sequence length="272" mass="30809">MIHGLLNENTSDDLSSKECPICIDVMLDPVLFPCMHMSCYSCIIDYLQSKEERGEQGECPICRRKLSENELLEIIKQPVSEENGSSSNTQSIRVRKQFKSSTKLNRLIEHLSTLRKSSPDVKSVIFSQFTMMLDMCEVVLADNGFKFVRLDGTMSQPSREKTLSSFNSDQTITVMLASLRSAGVGLNLTAASRVFMLDPWWNAPVEAQTIDRVHRIGQKKNVLVTRFIVRGTVEEKMLKIQERKALLTSTALGMSKDEAKQHRLDDLRVLFT</sequence>
<protein>
    <submittedName>
        <fullName evidence="9">DNA helicase rad5</fullName>
    </submittedName>
</protein>
<evidence type="ECO:0000259" key="7">
    <source>
        <dbReference type="PROSITE" id="PS50089"/>
    </source>
</evidence>
<keyword evidence="2" id="KW-0547">Nucleotide-binding</keyword>
<accession>A0ABR2VMB3</accession>
<gene>
    <name evidence="9" type="primary">RAD5_3</name>
    <name evidence="9" type="ORF">K7432_016088</name>
</gene>
<reference evidence="9 10" key="1">
    <citation type="submission" date="2023-04" db="EMBL/GenBank/DDBJ databases">
        <title>Genome of Basidiobolus ranarum AG-B5.</title>
        <authorList>
            <person name="Stajich J.E."/>
            <person name="Carter-House D."/>
            <person name="Gryganskyi A."/>
        </authorList>
    </citation>
    <scope>NUCLEOTIDE SEQUENCE [LARGE SCALE GENOMIC DNA]</scope>
    <source>
        <strain evidence="9 10">AG-B5</strain>
    </source>
</reference>
<dbReference type="InterPro" id="IPR001650">
    <property type="entry name" value="Helicase_C-like"/>
</dbReference>
<dbReference type="EMBL" id="JASJQH010009340">
    <property type="protein sequence ID" value="KAK9679977.1"/>
    <property type="molecule type" value="Genomic_DNA"/>
</dbReference>